<evidence type="ECO:0000313" key="4">
    <source>
        <dbReference type="Proteomes" id="UP001241926"/>
    </source>
</evidence>
<dbReference type="InterPro" id="IPR011055">
    <property type="entry name" value="Dup_hybrid_motif"/>
</dbReference>
<dbReference type="SUPFAM" id="SSF51261">
    <property type="entry name" value="Duplicated hybrid motif"/>
    <property type="match status" value="1"/>
</dbReference>
<dbReference type="PANTHER" id="PTHR21666">
    <property type="entry name" value="PEPTIDASE-RELATED"/>
    <property type="match status" value="1"/>
</dbReference>
<dbReference type="InterPro" id="IPR016047">
    <property type="entry name" value="M23ase_b-sheet_dom"/>
</dbReference>
<dbReference type="CDD" id="cd12797">
    <property type="entry name" value="M23_peptidase"/>
    <property type="match status" value="1"/>
</dbReference>
<protein>
    <submittedName>
        <fullName evidence="3">M23 family metallopeptidase</fullName>
    </submittedName>
</protein>
<reference evidence="3 4" key="1">
    <citation type="submission" date="2023-05" db="EMBL/GenBank/DDBJ databases">
        <title>Streptomyces fuscus sp. nov., a brown-black pigment producing actinomyces isolated from dry sand of Sea duck farm.</title>
        <authorList>
            <person name="Xie J."/>
            <person name="Shen N."/>
        </authorList>
    </citation>
    <scope>NUCLEOTIDE SEQUENCE [LARGE SCALE GENOMIC DNA]</scope>
    <source>
        <strain evidence="3 4">GXMU-J15</strain>
    </source>
</reference>
<evidence type="ECO:0000256" key="1">
    <source>
        <dbReference type="SAM" id="SignalP"/>
    </source>
</evidence>
<keyword evidence="4" id="KW-1185">Reference proteome</keyword>
<accession>A0ABT7ISL0</accession>
<evidence type="ECO:0000313" key="3">
    <source>
        <dbReference type="EMBL" id="MDL2075573.1"/>
    </source>
</evidence>
<dbReference type="Pfam" id="PF01551">
    <property type="entry name" value="Peptidase_M23"/>
    <property type="match status" value="1"/>
</dbReference>
<feature type="chain" id="PRO_5046390799" evidence="1">
    <location>
        <begin position="33"/>
        <end position="265"/>
    </location>
</feature>
<feature type="signal peptide" evidence="1">
    <location>
        <begin position="1"/>
        <end position="32"/>
    </location>
</feature>
<gene>
    <name evidence="3" type="ORF">QNN03_03885</name>
</gene>
<sequence>MRLGLRGRRLRTGLTAAASLLLPLAAAAPGHAAAPEAAPRAAAAYTASCPAAGVVTQGYSGSHDGVDIANTRGTPIYAVGPGEVIASGPAQGYGQWIRILHPDGTVTEYGHMYHRDVTVGQRVTAGQRIALMGSEGDSTGVHLHLRVRVGTSTSVRGIDPAPYLRDRGVGLPCTPGGGGGGGGTSVTAWTQANVRACASTSCDIKSTVYPGQTYPAHCWVAGQKITDEGITNDKWVRLPLNAGGVGYVSAIYLKGDETGGVRNQC</sequence>
<organism evidence="3 4">
    <name type="scientific">Streptomyces fuscus</name>
    <dbReference type="NCBI Taxonomy" id="3048495"/>
    <lineage>
        <taxon>Bacteria</taxon>
        <taxon>Bacillati</taxon>
        <taxon>Actinomycetota</taxon>
        <taxon>Actinomycetes</taxon>
        <taxon>Kitasatosporales</taxon>
        <taxon>Streptomycetaceae</taxon>
        <taxon>Streptomyces</taxon>
    </lineage>
</organism>
<comment type="caution">
    <text evidence="3">The sequence shown here is derived from an EMBL/GenBank/DDBJ whole genome shotgun (WGS) entry which is preliminary data.</text>
</comment>
<name>A0ABT7ISL0_9ACTN</name>
<keyword evidence="1" id="KW-0732">Signal</keyword>
<dbReference type="RefSeq" id="WP_250753357.1">
    <property type="nucleotide sequence ID" value="NZ_JASJUS010000002.1"/>
</dbReference>
<evidence type="ECO:0000259" key="2">
    <source>
        <dbReference type="Pfam" id="PF01551"/>
    </source>
</evidence>
<feature type="domain" description="M23ase beta-sheet core" evidence="2">
    <location>
        <begin position="62"/>
        <end position="150"/>
    </location>
</feature>
<dbReference type="Proteomes" id="UP001241926">
    <property type="component" value="Unassembled WGS sequence"/>
</dbReference>
<dbReference type="Gene3D" id="2.70.70.10">
    <property type="entry name" value="Glucose Permease (Domain IIA)"/>
    <property type="match status" value="1"/>
</dbReference>
<dbReference type="EMBL" id="JASJUS010000002">
    <property type="protein sequence ID" value="MDL2075573.1"/>
    <property type="molecule type" value="Genomic_DNA"/>
</dbReference>
<dbReference type="Gene3D" id="2.30.30.40">
    <property type="entry name" value="SH3 Domains"/>
    <property type="match status" value="1"/>
</dbReference>
<proteinExistence type="predicted"/>
<dbReference type="PANTHER" id="PTHR21666:SF270">
    <property type="entry name" value="MUREIN HYDROLASE ACTIVATOR ENVC"/>
    <property type="match status" value="1"/>
</dbReference>
<dbReference type="InterPro" id="IPR050570">
    <property type="entry name" value="Cell_wall_metabolism_enzyme"/>
</dbReference>